<dbReference type="PANTHER" id="PTHR19384:SF10">
    <property type="entry name" value="NADPH-DEPENDENT DIFLAVIN OXIDOREDUCTASE 1"/>
    <property type="match status" value="1"/>
</dbReference>
<dbReference type="FunCoup" id="K5W2F4">
    <property type="interactions" value="429"/>
</dbReference>
<dbReference type="InterPro" id="IPR001709">
    <property type="entry name" value="Flavoprot_Pyr_Nucl_cyt_Rdtase"/>
</dbReference>
<dbReference type="InterPro" id="IPR023173">
    <property type="entry name" value="NADPH_Cyt_P450_Rdtase_alpha"/>
</dbReference>
<evidence type="ECO:0000256" key="1">
    <source>
        <dbReference type="ARBA" id="ARBA00001974"/>
    </source>
</evidence>
<dbReference type="AlphaFoldDB" id="K5W2F4"/>
<protein>
    <recommendedName>
        <fullName evidence="5">FAD-binding FR-type domain-containing protein</fullName>
    </recommendedName>
</protein>
<dbReference type="Proteomes" id="UP000008370">
    <property type="component" value="Unassembled WGS sequence"/>
</dbReference>
<sequence length="448" mass="50355">MDGALDPWMKSLSDTLLELFPLPSGLEIKPDVILEPRVSIIEGEPAALWPDTGLFKGYHTATVSSNTRITAPDWYQDVRHFDLDFDEDLDYSPGDIAVIEPEACATDVDAFLQCVGWLDEADKSFAVKHVLPDQSLPTRLPRSLTLRTLFMRYLDINSVPRRSFFALLRHFTPNEFEREKLDEFLSPEGADDLYDYCQSVRRTIREVFEEFRSAKVPKEYLFDLFPPLRPREFSIASSALRNPWRIQLCVAIVKYKTKLKIPRRGVATTYLAALQPGDKLQIRLKKGIIVLPPDKATPVICIGPGTGIAPMRALIEERVARGAKANTLYQGCRSATKDQHYRTEFAALAGDGDKHLEYRVACSRDGPPGVKRMYVQDLIAADAERIWELVGVQGAHVYISGSSNKMPAGVKAAVQGALEQYGQKTEAEAKEFVANMEREGKLIEDCWD</sequence>
<evidence type="ECO:0000313" key="7">
    <source>
        <dbReference type="Proteomes" id="UP000008370"/>
    </source>
</evidence>
<dbReference type="GO" id="GO:0050660">
    <property type="term" value="F:flavin adenine dinucleotide binding"/>
    <property type="evidence" value="ECO:0007669"/>
    <property type="project" value="TreeGrafter"/>
</dbReference>
<keyword evidence="7" id="KW-1185">Reference proteome</keyword>
<dbReference type="GO" id="GO:0010181">
    <property type="term" value="F:FMN binding"/>
    <property type="evidence" value="ECO:0007669"/>
    <property type="project" value="TreeGrafter"/>
</dbReference>
<reference evidence="6 7" key="1">
    <citation type="journal article" date="2012" name="BMC Genomics">
        <title>Comparative genomics of the white-rot fungi, Phanerochaete carnosa and P. chrysosporium, to elucidate the genetic basis of the distinct wood types they colonize.</title>
        <authorList>
            <person name="Suzuki H."/>
            <person name="MacDonald J."/>
            <person name="Syed K."/>
            <person name="Salamov A."/>
            <person name="Hori C."/>
            <person name="Aerts A."/>
            <person name="Henrissat B."/>
            <person name="Wiebenga A."/>
            <person name="vanKuyk P.A."/>
            <person name="Barry K."/>
            <person name="Lindquist E."/>
            <person name="LaButti K."/>
            <person name="Lapidus A."/>
            <person name="Lucas S."/>
            <person name="Coutinho P."/>
            <person name="Gong Y."/>
            <person name="Samejima M."/>
            <person name="Mahadevan R."/>
            <person name="Abou-Zaid M."/>
            <person name="de Vries R.P."/>
            <person name="Igarashi K."/>
            <person name="Yadav J.S."/>
            <person name="Grigoriev I.V."/>
            <person name="Master E.R."/>
        </authorList>
    </citation>
    <scope>NUCLEOTIDE SEQUENCE [LARGE SCALE GENOMIC DNA]</scope>
    <source>
        <strain evidence="6 7">HHB-10118-sp</strain>
    </source>
</reference>
<dbReference type="InterPro" id="IPR039261">
    <property type="entry name" value="FNR_nucleotide-bd"/>
</dbReference>
<keyword evidence="2" id="KW-0285">Flavoprotein</keyword>
<keyword evidence="4" id="KW-0560">Oxidoreductase</keyword>
<dbReference type="Gene3D" id="3.40.50.80">
    <property type="entry name" value="Nucleotide-binding domain of ferredoxin-NADP reductase (FNR) module"/>
    <property type="match status" value="1"/>
</dbReference>
<dbReference type="Gene3D" id="1.20.990.10">
    <property type="entry name" value="NADPH-cytochrome p450 Reductase, Chain A, domain 3"/>
    <property type="match status" value="1"/>
</dbReference>
<dbReference type="SUPFAM" id="SSF63380">
    <property type="entry name" value="Riboflavin synthase domain-like"/>
    <property type="match status" value="1"/>
</dbReference>
<dbReference type="OrthoDB" id="1856718at2759"/>
<proteinExistence type="predicted"/>
<dbReference type="InterPro" id="IPR001433">
    <property type="entry name" value="OxRdtase_FAD/NAD-bd"/>
</dbReference>
<accession>K5W2F4</accession>
<dbReference type="InterPro" id="IPR017938">
    <property type="entry name" value="Riboflavin_synthase-like_b-brl"/>
</dbReference>
<dbReference type="PROSITE" id="PS51384">
    <property type="entry name" value="FAD_FR"/>
    <property type="match status" value="1"/>
</dbReference>
<dbReference type="InterPro" id="IPR017927">
    <property type="entry name" value="FAD-bd_FR_type"/>
</dbReference>
<dbReference type="PANTHER" id="PTHR19384">
    <property type="entry name" value="NITRIC OXIDE SYNTHASE-RELATED"/>
    <property type="match status" value="1"/>
</dbReference>
<dbReference type="SUPFAM" id="SSF52343">
    <property type="entry name" value="Ferredoxin reductase-like, C-terminal NADP-linked domain"/>
    <property type="match status" value="1"/>
</dbReference>
<evidence type="ECO:0000256" key="4">
    <source>
        <dbReference type="ARBA" id="ARBA00023002"/>
    </source>
</evidence>
<dbReference type="InParanoid" id="K5W2F4"/>
<dbReference type="RefSeq" id="XP_007397792.1">
    <property type="nucleotide sequence ID" value="XM_007397730.1"/>
</dbReference>
<dbReference type="KEGG" id="pco:PHACADRAFT_259251"/>
<evidence type="ECO:0000259" key="5">
    <source>
        <dbReference type="PROSITE" id="PS51384"/>
    </source>
</evidence>
<evidence type="ECO:0000313" key="6">
    <source>
        <dbReference type="EMBL" id="EKM53089.1"/>
    </source>
</evidence>
<dbReference type="PRINTS" id="PR00371">
    <property type="entry name" value="FPNCR"/>
</dbReference>
<gene>
    <name evidence="6" type="ORF">PHACADRAFT_259251</name>
</gene>
<comment type="cofactor">
    <cofactor evidence="1">
        <name>FAD</name>
        <dbReference type="ChEBI" id="CHEBI:57692"/>
    </cofactor>
</comment>
<organism evidence="6 7">
    <name type="scientific">Phanerochaete carnosa (strain HHB-10118-sp)</name>
    <name type="common">White-rot fungus</name>
    <name type="synonym">Peniophora carnosa</name>
    <dbReference type="NCBI Taxonomy" id="650164"/>
    <lineage>
        <taxon>Eukaryota</taxon>
        <taxon>Fungi</taxon>
        <taxon>Dikarya</taxon>
        <taxon>Basidiomycota</taxon>
        <taxon>Agaricomycotina</taxon>
        <taxon>Agaricomycetes</taxon>
        <taxon>Polyporales</taxon>
        <taxon>Phanerochaetaceae</taxon>
        <taxon>Phanerochaete</taxon>
    </lineage>
</organism>
<dbReference type="GO" id="GO:0016491">
    <property type="term" value="F:oxidoreductase activity"/>
    <property type="evidence" value="ECO:0007669"/>
    <property type="project" value="UniProtKB-KW"/>
</dbReference>
<dbReference type="HOGENOM" id="CLU_001570_17_6_1"/>
<dbReference type="InterPro" id="IPR003097">
    <property type="entry name" value="CysJ-like_FAD-binding"/>
</dbReference>
<dbReference type="GeneID" id="18917361"/>
<evidence type="ECO:0000256" key="3">
    <source>
        <dbReference type="ARBA" id="ARBA00022827"/>
    </source>
</evidence>
<dbReference type="GO" id="GO:0005829">
    <property type="term" value="C:cytosol"/>
    <property type="evidence" value="ECO:0007669"/>
    <property type="project" value="TreeGrafter"/>
</dbReference>
<keyword evidence="3" id="KW-0274">FAD</keyword>
<dbReference type="Gene3D" id="2.40.30.10">
    <property type="entry name" value="Translation factors"/>
    <property type="match status" value="1"/>
</dbReference>
<name>K5W2F4_PHACS</name>
<dbReference type="Pfam" id="PF00175">
    <property type="entry name" value="NAD_binding_1"/>
    <property type="match status" value="1"/>
</dbReference>
<evidence type="ECO:0000256" key="2">
    <source>
        <dbReference type="ARBA" id="ARBA00022630"/>
    </source>
</evidence>
<dbReference type="STRING" id="650164.K5W2F4"/>
<dbReference type="EMBL" id="JH930474">
    <property type="protein sequence ID" value="EKM53089.1"/>
    <property type="molecule type" value="Genomic_DNA"/>
</dbReference>
<dbReference type="Pfam" id="PF00667">
    <property type="entry name" value="FAD_binding_1"/>
    <property type="match status" value="1"/>
</dbReference>
<feature type="domain" description="FAD-binding FR-type" evidence="5">
    <location>
        <begin position="56"/>
        <end position="292"/>
    </location>
</feature>